<dbReference type="PANTHER" id="PTHR43364">
    <property type="entry name" value="NADH-SPECIFIC METHYLGLYOXAL REDUCTASE-RELATED"/>
    <property type="match status" value="1"/>
</dbReference>
<name>A0A1R1SFD4_9ACTN</name>
<dbReference type="AlphaFoldDB" id="A0A1R1SFD4"/>
<dbReference type="SUPFAM" id="SSF51430">
    <property type="entry name" value="NAD(P)-linked oxidoreductase"/>
    <property type="match status" value="1"/>
</dbReference>
<dbReference type="CDD" id="cd19082">
    <property type="entry name" value="AKR_AKR10A1_2"/>
    <property type="match status" value="1"/>
</dbReference>
<dbReference type="InterPro" id="IPR050523">
    <property type="entry name" value="AKR_Detox_Biosynth"/>
</dbReference>
<evidence type="ECO:0000256" key="1">
    <source>
        <dbReference type="ARBA" id="ARBA00023002"/>
    </source>
</evidence>
<dbReference type="RefSeq" id="WP_065968367.1">
    <property type="nucleotide sequence ID" value="NZ_ASQP01000319.1"/>
</dbReference>
<dbReference type="PANTHER" id="PTHR43364:SF4">
    <property type="entry name" value="NAD(P)-LINKED OXIDOREDUCTASE SUPERFAMILY PROTEIN"/>
    <property type="match status" value="1"/>
</dbReference>
<sequence>MSSAPLPVPTGASPAVDAGPPLLLGTSAFGQNERAFPVYDAYWERGGRAFDTAWLYGHAYGPGCCERVFGAWAKSRGVEKEVWVLAKGAHTPECLPDRVEAQLAESLDRMERGGAALYMLHRDNLEVPVGEFVTVLADLVERGLIGAYGMSNWSLDRLREAVSYAQEHGLPAPAGVSNQFSLIDMVRPIYPGTVSAHDAHWRSWLAENRVTLYPWASQGRGAHALADPAELRTSPLAESWYSEPNTERLRRARTLAEQKGISSTGIALAWTLSQPFPVVALIGPRQPDEVRDSMTAAGHRLNEAEREWLEHGTGAPRGV</sequence>
<dbReference type="GO" id="GO:0016491">
    <property type="term" value="F:oxidoreductase activity"/>
    <property type="evidence" value="ECO:0007669"/>
    <property type="project" value="UniProtKB-KW"/>
</dbReference>
<dbReference type="GO" id="GO:0005829">
    <property type="term" value="C:cytosol"/>
    <property type="evidence" value="ECO:0007669"/>
    <property type="project" value="TreeGrafter"/>
</dbReference>
<protein>
    <submittedName>
        <fullName evidence="3">Oxidoreductase</fullName>
    </submittedName>
</protein>
<keyword evidence="4" id="KW-1185">Reference proteome</keyword>
<dbReference type="Pfam" id="PF00248">
    <property type="entry name" value="Aldo_ket_red"/>
    <property type="match status" value="1"/>
</dbReference>
<evidence type="ECO:0000313" key="3">
    <source>
        <dbReference type="EMBL" id="OMI37000.1"/>
    </source>
</evidence>
<organism evidence="3 4">
    <name type="scientific">Streptomyces sparsogenes DSM 40356</name>
    <dbReference type="NCBI Taxonomy" id="1331668"/>
    <lineage>
        <taxon>Bacteria</taxon>
        <taxon>Bacillati</taxon>
        <taxon>Actinomycetota</taxon>
        <taxon>Actinomycetes</taxon>
        <taxon>Kitasatosporales</taxon>
        <taxon>Streptomycetaceae</taxon>
        <taxon>Streptomyces</taxon>
    </lineage>
</organism>
<feature type="domain" description="NADP-dependent oxidoreductase" evidence="2">
    <location>
        <begin position="22"/>
        <end position="305"/>
    </location>
</feature>
<dbReference type="Gene3D" id="3.20.20.100">
    <property type="entry name" value="NADP-dependent oxidoreductase domain"/>
    <property type="match status" value="1"/>
</dbReference>
<proteinExistence type="predicted"/>
<dbReference type="InterPro" id="IPR036812">
    <property type="entry name" value="NAD(P)_OxRdtase_dom_sf"/>
</dbReference>
<dbReference type="InterPro" id="IPR023210">
    <property type="entry name" value="NADP_OxRdtase_dom"/>
</dbReference>
<keyword evidence="1" id="KW-0560">Oxidoreductase</keyword>
<dbReference type="STRING" id="67365.GCA_001704635_04049"/>
<evidence type="ECO:0000313" key="4">
    <source>
        <dbReference type="Proteomes" id="UP000186168"/>
    </source>
</evidence>
<dbReference type="GeneID" id="96748344"/>
<accession>A0A1R1SFD4</accession>
<dbReference type="Proteomes" id="UP000186168">
    <property type="component" value="Unassembled WGS sequence"/>
</dbReference>
<gene>
    <name evidence="3" type="ORF">SPAR_22819</name>
</gene>
<evidence type="ECO:0000259" key="2">
    <source>
        <dbReference type="Pfam" id="PF00248"/>
    </source>
</evidence>
<comment type="caution">
    <text evidence="3">The sequence shown here is derived from an EMBL/GenBank/DDBJ whole genome shotgun (WGS) entry which is preliminary data.</text>
</comment>
<dbReference type="EMBL" id="ASQP01000319">
    <property type="protein sequence ID" value="OMI37000.1"/>
    <property type="molecule type" value="Genomic_DNA"/>
</dbReference>
<reference evidence="3 4" key="1">
    <citation type="submission" date="2013-05" db="EMBL/GenBank/DDBJ databases">
        <title>Genome sequence of Streptomyces sparsogenes DSM 40356.</title>
        <authorList>
            <person name="Coyne S."/>
            <person name="Seebeck F.P."/>
        </authorList>
    </citation>
    <scope>NUCLEOTIDE SEQUENCE [LARGE SCALE GENOMIC DNA]</scope>
    <source>
        <strain evidence="3 4">DSM 40356</strain>
    </source>
</reference>